<comment type="caution">
    <text evidence="2">The sequence shown here is derived from an EMBL/GenBank/DDBJ whole genome shotgun (WGS) entry which is preliminary data.</text>
</comment>
<dbReference type="Gene3D" id="1.10.10.10">
    <property type="entry name" value="Winged helix-like DNA-binding domain superfamily/Winged helix DNA-binding domain"/>
    <property type="match status" value="1"/>
</dbReference>
<dbReference type="PANTHER" id="PTHR33164:SF99">
    <property type="entry name" value="MARR FAMILY REGULATORY PROTEIN"/>
    <property type="match status" value="1"/>
</dbReference>
<organism evidence="2 3">
    <name type="scientific">Amycolatopsis sulphurea</name>
    <dbReference type="NCBI Taxonomy" id="76022"/>
    <lineage>
        <taxon>Bacteria</taxon>
        <taxon>Bacillati</taxon>
        <taxon>Actinomycetota</taxon>
        <taxon>Actinomycetes</taxon>
        <taxon>Pseudonocardiales</taxon>
        <taxon>Pseudonocardiaceae</taxon>
        <taxon>Amycolatopsis</taxon>
    </lineage>
</organism>
<evidence type="ECO:0000259" key="1">
    <source>
        <dbReference type="PROSITE" id="PS50995"/>
    </source>
</evidence>
<reference evidence="2 3" key="1">
    <citation type="submission" date="2017-10" db="EMBL/GenBank/DDBJ databases">
        <title>Sequencing the genomes of 1000 actinobacteria strains.</title>
        <authorList>
            <person name="Klenk H.-P."/>
        </authorList>
    </citation>
    <scope>NUCLEOTIDE SEQUENCE [LARGE SCALE GENOMIC DNA]</scope>
    <source>
        <strain evidence="2 3">DSM 46092</strain>
    </source>
</reference>
<protein>
    <submittedName>
        <fullName evidence="2">DNA-binding MarR family transcriptional regulator</fullName>
    </submittedName>
</protein>
<proteinExistence type="predicted"/>
<dbReference type="PANTHER" id="PTHR33164">
    <property type="entry name" value="TRANSCRIPTIONAL REGULATOR, MARR FAMILY"/>
    <property type="match status" value="1"/>
</dbReference>
<dbReference type="GO" id="GO:0003700">
    <property type="term" value="F:DNA-binding transcription factor activity"/>
    <property type="evidence" value="ECO:0007669"/>
    <property type="project" value="InterPro"/>
</dbReference>
<dbReference type="Proteomes" id="UP000243542">
    <property type="component" value="Unassembled WGS sequence"/>
</dbReference>
<dbReference type="InterPro" id="IPR036390">
    <property type="entry name" value="WH_DNA-bd_sf"/>
</dbReference>
<dbReference type="EMBL" id="PDJK01000002">
    <property type="protein sequence ID" value="PFG49813.1"/>
    <property type="molecule type" value="Genomic_DNA"/>
</dbReference>
<sequence>MADGPWLGAGEAHVWRSYQRVQRALAGALDHQLERHAGLSGADFALLGPLAEAVDGVLRMRDLAATVEWDRSRLSHHISRMEKRGLVVREHCAEDARGANVRLTLSGRLAVEAARRPHRETVRRYFFDQLGADELVVLAGAFDRMLARLIEDDHEPPCAR</sequence>
<evidence type="ECO:0000313" key="2">
    <source>
        <dbReference type="EMBL" id="PFG49813.1"/>
    </source>
</evidence>
<feature type="domain" description="HTH marR-type" evidence="1">
    <location>
        <begin position="11"/>
        <end position="147"/>
    </location>
</feature>
<dbReference type="PROSITE" id="PS50995">
    <property type="entry name" value="HTH_MARR_2"/>
    <property type="match status" value="1"/>
</dbReference>
<dbReference type="SMART" id="SM00347">
    <property type="entry name" value="HTH_MARR"/>
    <property type="match status" value="1"/>
</dbReference>
<dbReference type="InterPro" id="IPR000835">
    <property type="entry name" value="HTH_MarR-typ"/>
</dbReference>
<dbReference type="GO" id="GO:0003677">
    <property type="term" value="F:DNA binding"/>
    <property type="evidence" value="ECO:0007669"/>
    <property type="project" value="UniProtKB-KW"/>
</dbReference>
<dbReference type="AlphaFoldDB" id="A0A2A9FFV3"/>
<gene>
    <name evidence="2" type="ORF">ATK36_4997</name>
</gene>
<keyword evidence="2" id="KW-0238">DNA-binding</keyword>
<dbReference type="SUPFAM" id="SSF46785">
    <property type="entry name" value="Winged helix' DNA-binding domain"/>
    <property type="match status" value="1"/>
</dbReference>
<dbReference type="InterPro" id="IPR036388">
    <property type="entry name" value="WH-like_DNA-bd_sf"/>
</dbReference>
<dbReference type="GO" id="GO:0006950">
    <property type="term" value="P:response to stress"/>
    <property type="evidence" value="ECO:0007669"/>
    <property type="project" value="TreeGrafter"/>
</dbReference>
<dbReference type="InterPro" id="IPR039422">
    <property type="entry name" value="MarR/SlyA-like"/>
</dbReference>
<name>A0A2A9FFV3_9PSEU</name>
<dbReference type="Pfam" id="PF12802">
    <property type="entry name" value="MarR_2"/>
    <property type="match status" value="1"/>
</dbReference>
<accession>A0A2A9FFV3</accession>
<keyword evidence="3" id="KW-1185">Reference proteome</keyword>
<evidence type="ECO:0000313" key="3">
    <source>
        <dbReference type="Proteomes" id="UP000243542"/>
    </source>
</evidence>
<dbReference type="RefSeq" id="WP_098513658.1">
    <property type="nucleotide sequence ID" value="NZ_JBIAKZ010000020.1"/>
</dbReference>